<dbReference type="SUPFAM" id="SSF50129">
    <property type="entry name" value="GroES-like"/>
    <property type="match status" value="1"/>
</dbReference>
<dbReference type="GO" id="GO:0016651">
    <property type="term" value="F:oxidoreductase activity, acting on NAD(P)H"/>
    <property type="evidence" value="ECO:0007669"/>
    <property type="project" value="TreeGrafter"/>
</dbReference>
<dbReference type="InterPro" id="IPR013149">
    <property type="entry name" value="ADH-like_C"/>
</dbReference>
<dbReference type="Pfam" id="PF00107">
    <property type="entry name" value="ADH_zinc_N"/>
    <property type="match status" value="1"/>
</dbReference>
<dbReference type="GO" id="GO:0070402">
    <property type="term" value="F:NADPH binding"/>
    <property type="evidence" value="ECO:0007669"/>
    <property type="project" value="TreeGrafter"/>
</dbReference>
<dbReference type="RefSeq" id="WP_078699525.1">
    <property type="nucleotide sequence ID" value="NZ_LT796768.1"/>
</dbReference>
<reference evidence="5" key="1">
    <citation type="submission" date="2017-02" db="EMBL/GenBank/DDBJ databases">
        <authorList>
            <person name="Varghese N."/>
            <person name="Submissions S."/>
        </authorList>
    </citation>
    <scope>NUCLEOTIDE SEQUENCE [LARGE SCALE GENOMIC DNA]</scope>
    <source>
        <strain evidence="5">9H-4</strain>
    </source>
</reference>
<dbReference type="SMART" id="SM00829">
    <property type="entry name" value="PKS_ER"/>
    <property type="match status" value="1"/>
</dbReference>
<dbReference type="STRING" id="1736691.SAMN06295964_1444"/>
<dbReference type="Gene3D" id="3.40.50.720">
    <property type="entry name" value="NAD(P)-binding Rossmann-like Domain"/>
    <property type="match status" value="1"/>
</dbReference>
<dbReference type="PANTHER" id="PTHR48106">
    <property type="entry name" value="QUINONE OXIDOREDUCTASE PIG3-RELATED"/>
    <property type="match status" value="1"/>
</dbReference>
<evidence type="ECO:0000256" key="1">
    <source>
        <dbReference type="ARBA" id="ARBA00022857"/>
    </source>
</evidence>
<feature type="domain" description="Enoyl reductase (ER)" evidence="3">
    <location>
        <begin position="16"/>
        <end position="371"/>
    </location>
</feature>
<dbReference type="InterPro" id="IPR013154">
    <property type="entry name" value="ADH-like_N"/>
</dbReference>
<evidence type="ECO:0000256" key="2">
    <source>
        <dbReference type="ARBA" id="ARBA00023002"/>
    </source>
</evidence>
<accession>A0A1T4YYB9</accession>
<dbReference type="Gene3D" id="3.90.180.10">
    <property type="entry name" value="Medium-chain alcohol dehydrogenases, catalytic domain"/>
    <property type="match status" value="1"/>
</dbReference>
<dbReference type="SUPFAM" id="SSF51735">
    <property type="entry name" value="NAD(P)-binding Rossmann-fold domains"/>
    <property type="match status" value="1"/>
</dbReference>
<dbReference type="InterPro" id="IPR020843">
    <property type="entry name" value="ER"/>
</dbReference>
<evidence type="ECO:0000259" key="3">
    <source>
        <dbReference type="SMART" id="SM00829"/>
    </source>
</evidence>
<keyword evidence="1" id="KW-0521">NADP</keyword>
<dbReference type="AlphaFoldDB" id="A0A1T4YYB9"/>
<evidence type="ECO:0000313" key="4">
    <source>
        <dbReference type="EMBL" id="SKB06787.1"/>
    </source>
</evidence>
<proteinExistence type="predicted"/>
<dbReference type="PANTHER" id="PTHR48106:SF18">
    <property type="entry name" value="QUINONE OXIDOREDUCTASE PIG3"/>
    <property type="match status" value="1"/>
</dbReference>
<keyword evidence="5" id="KW-1185">Reference proteome</keyword>
<evidence type="ECO:0000313" key="5">
    <source>
        <dbReference type="Proteomes" id="UP000191040"/>
    </source>
</evidence>
<dbReference type="InterPro" id="IPR011032">
    <property type="entry name" value="GroES-like_sf"/>
</dbReference>
<sequence>MSALTGLELRSTITAGGELRLELEEVTVPDPGPDEVVIQVEAAPINPSDLGLLIGPADLSTMHGSGTPDRPVITAEVPTKRLAAVAARLDQSLAVGNEGAGTVVAAGVNATHLLGKQVGAMGLAMYAEYCVVPASGCSVLPDGATAADGAAMFVNPLTALSMIETMRSEGHTAIVHTAAASTLGQMLLRVCLADGIDLVAIVRSPEQVALLREAGATHVLDSTAEDFDEALADAITTTGATIAFDAIGGGTLAGQILHAMEVGINRRGDGTYSRYGSDAKKQVYIYGGLDLGPTVLTRTFGMSWSCGGWLLMPFLAAAGPQVEQRLRQRVVDELTTLFASDYAHRITLTEALQPEVLAKYVRKQTGEKYLIVPPG</sequence>
<gene>
    <name evidence="4" type="ORF">SAMN06295964_1444</name>
</gene>
<keyword evidence="2" id="KW-0560">Oxidoreductase</keyword>
<dbReference type="Pfam" id="PF08240">
    <property type="entry name" value="ADH_N"/>
    <property type="match status" value="1"/>
</dbReference>
<name>A0A1T4YYB9_9ACTN</name>
<dbReference type="EMBL" id="LT796768">
    <property type="protein sequence ID" value="SKB06787.1"/>
    <property type="molecule type" value="Genomic_DNA"/>
</dbReference>
<dbReference type="Proteomes" id="UP000191040">
    <property type="component" value="Chromosome I"/>
</dbReference>
<dbReference type="OrthoDB" id="9792162at2"/>
<dbReference type="InterPro" id="IPR036291">
    <property type="entry name" value="NAD(P)-bd_dom_sf"/>
</dbReference>
<organism evidence="4 5">
    <name type="scientific">Aeromicrobium choanae</name>
    <dbReference type="NCBI Taxonomy" id="1736691"/>
    <lineage>
        <taxon>Bacteria</taxon>
        <taxon>Bacillati</taxon>
        <taxon>Actinomycetota</taxon>
        <taxon>Actinomycetes</taxon>
        <taxon>Propionibacteriales</taxon>
        <taxon>Nocardioidaceae</taxon>
        <taxon>Aeromicrobium</taxon>
    </lineage>
</organism>
<protein>
    <recommendedName>
        <fullName evidence="3">Enoyl reductase (ER) domain-containing protein</fullName>
    </recommendedName>
</protein>